<feature type="transmembrane region" description="Helical" evidence="2">
    <location>
        <begin position="32"/>
        <end position="51"/>
    </location>
</feature>
<dbReference type="Pfam" id="PF20182">
    <property type="entry name" value="DUF6545"/>
    <property type="match status" value="1"/>
</dbReference>
<feature type="transmembrane region" description="Helical" evidence="2">
    <location>
        <begin position="71"/>
        <end position="90"/>
    </location>
</feature>
<dbReference type="EMBL" id="CP109546">
    <property type="protein sequence ID" value="WTZ07177.1"/>
    <property type="molecule type" value="Genomic_DNA"/>
</dbReference>
<evidence type="ECO:0000259" key="3">
    <source>
        <dbReference type="Pfam" id="PF20182"/>
    </source>
</evidence>
<keyword evidence="2" id="KW-0472">Membrane</keyword>
<name>A0AAU3HP08_9ACTN</name>
<evidence type="ECO:0000256" key="1">
    <source>
        <dbReference type="SAM" id="MobiDB-lite"/>
    </source>
</evidence>
<evidence type="ECO:0000256" key="2">
    <source>
        <dbReference type="SAM" id="Phobius"/>
    </source>
</evidence>
<dbReference type="InterPro" id="IPR046675">
    <property type="entry name" value="DUF6545"/>
</dbReference>
<feature type="transmembrane region" description="Helical" evidence="2">
    <location>
        <begin position="102"/>
        <end position="120"/>
    </location>
</feature>
<feature type="domain" description="DUF6545" evidence="3">
    <location>
        <begin position="242"/>
        <end position="371"/>
    </location>
</feature>
<keyword evidence="2" id="KW-0812">Transmembrane</keyword>
<dbReference type="NCBIfam" id="NF042915">
    <property type="entry name" value="MAB_1171c_fam"/>
    <property type="match status" value="1"/>
</dbReference>
<dbReference type="AlphaFoldDB" id="A0AAU3HP08"/>
<sequence>MSGLINYVSCGVLWLGLTVRAPDLVRHWRDPILRTVCAVMALAGLCFLLGAPPTVGAINRVSGIPNLAAPLTYASITAYSAMSLVLIIFWKGGPDVRRIARLLMGGYCVVLVLVAVLFALGDAPTERRTDFDTYYAMTPFIAEMIVLYLLAHLAAVVTTALWSLRWAREVHGRLRTGLLTMGAGTVVGAGYSVSKLTAVVARWCGPDWSALGTEVSPGLAGLSALLTVTGILIPWAGPSLTAWLHSWRAYVDLAPLERELDGVLAHRNLRLPRPRPSSPATLLIWRQTSIHNALSYLDALFDRDLYERTHDATLLATGDRERAHAAGWAAIIAAAVRMERSGQPTPGSPGGSGPTLPAPDASALVRIAEALTTSGSLPDTPVHPGPTARGAV</sequence>
<feature type="transmembrane region" description="Helical" evidence="2">
    <location>
        <begin position="140"/>
        <end position="164"/>
    </location>
</feature>
<proteinExistence type="predicted"/>
<keyword evidence="2" id="KW-1133">Transmembrane helix</keyword>
<feature type="region of interest" description="Disordered" evidence="1">
    <location>
        <begin position="373"/>
        <end position="392"/>
    </location>
</feature>
<dbReference type="InterPro" id="IPR050039">
    <property type="entry name" value="MAB_1171c-like"/>
</dbReference>
<protein>
    <recommendedName>
        <fullName evidence="3">DUF6545 domain-containing protein</fullName>
    </recommendedName>
</protein>
<feature type="transmembrane region" description="Helical" evidence="2">
    <location>
        <begin position="176"/>
        <end position="198"/>
    </location>
</feature>
<gene>
    <name evidence="4" type="ORF">OG699_03710</name>
</gene>
<feature type="region of interest" description="Disordered" evidence="1">
    <location>
        <begin position="340"/>
        <end position="359"/>
    </location>
</feature>
<feature type="transmembrane region" description="Helical" evidence="2">
    <location>
        <begin position="218"/>
        <end position="237"/>
    </location>
</feature>
<reference evidence="4" key="1">
    <citation type="submission" date="2022-10" db="EMBL/GenBank/DDBJ databases">
        <title>The complete genomes of actinobacterial strains from the NBC collection.</title>
        <authorList>
            <person name="Joergensen T.S."/>
            <person name="Alvarez Arevalo M."/>
            <person name="Sterndorff E.B."/>
            <person name="Faurdal D."/>
            <person name="Vuksanovic O."/>
            <person name="Mourched A.-S."/>
            <person name="Charusanti P."/>
            <person name="Shaw S."/>
            <person name="Blin K."/>
            <person name="Weber T."/>
        </authorList>
    </citation>
    <scope>NUCLEOTIDE SEQUENCE</scope>
    <source>
        <strain evidence="4">NBC_01393</strain>
    </source>
</reference>
<evidence type="ECO:0000313" key="4">
    <source>
        <dbReference type="EMBL" id="WTZ07177.1"/>
    </source>
</evidence>
<organism evidence="4">
    <name type="scientific">Streptomyces sp. NBC_01393</name>
    <dbReference type="NCBI Taxonomy" id="2903851"/>
    <lineage>
        <taxon>Bacteria</taxon>
        <taxon>Bacillati</taxon>
        <taxon>Actinomycetota</taxon>
        <taxon>Actinomycetes</taxon>
        <taxon>Kitasatosporales</taxon>
        <taxon>Streptomycetaceae</taxon>
        <taxon>Streptomyces</taxon>
    </lineage>
</organism>
<accession>A0AAU3HP08</accession>